<feature type="transmembrane region" description="Helical" evidence="1">
    <location>
        <begin position="60"/>
        <end position="81"/>
    </location>
</feature>
<proteinExistence type="predicted"/>
<feature type="transmembrane region" description="Helical" evidence="1">
    <location>
        <begin position="27"/>
        <end position="48"/>
    </location>
</feature>
<evidence type="ECO:0000256" key="1">
    <source>
        <dbReference type="SAM" id="Phobius"/>
    </source>
</evidence>
<evidence type="ECO:0000313" key="3">
    <source>
        <dbReference type="Proteomes" id="UP001439008"/>
    </source>
</evidence>
<keyword evidence="1" id="KW-0812">Transmembrane</keyword>
<keyword evidence="1" id="KW-0472">Membrane</keyword>
<dbReference type="Proteomes" id="UP001439008">
    <property type="component" value="Unassembled WGS sequence"/>
</dbReference>
<sequence>MKFIYPRIITTQRALKITTFIKKQHRALILFAVAAALIVTTIVINHVGDIDKEIVSKITTGFVASGFVIGVVAIFCCVAYIDRGEATTSNLNRFSDEDLATHGSTSPAENIQTILVHY</sequence>
<keyword evidence="3" id="KW-1185">Reference proteome</keyword>
<evidence type="ECO:0000313" key="2">
    <source>
        <dbReference type="EMBL" id="MES1919481.1"/>
    </source>
</evidence>
<reference evidence="2 3" key="1">
    <citation type="journal article" date="2024" name="BMC Biol.">
        <title>Comparative genomics of Ascetosporea gives new insight into the evolutionary basis for animal parasitism in Rhizaria.</title>
        <authorList>
            <person name="Hiltunen Thoren M."/>
            <person name="Onut-Brannstrom I."/>
            <person name="Alfjorden A."/>
            <person name="Peckova H."/>
            <person name="Swords F."/>
            <person name="Hooper C."/>
            <person name="Holzer A.S."/>
            <person name="Bass D."/>
            <person name="Burki F."/>
        </authorList>
    </citation>
    <scope>NUCLEOTIDE SEQUENCE [LARGE SCALE GENOMIC DNA]</scope>
    <source>
        <strain evidence="2">20-A016</strain>
    </source>
</reference>
<name>A0ABV2AIH6_9EUKA</name>
<keyword evidence="1" id="KW-1133">Transmembrane helix</keyword>
<organism evidence="2 3">
    <name type="scientific">Bonamia ostreae</name>
    <dbReference type="NCBI Taxonomy" id="126728"/>
    <lineage>
        <taxon>Eukaryota</taxon>
        <taxon>Sar</taxon>
        <taxon>Rhizaria</taxon>
        <taxon>Endomyxa</taxon>
        <taxon>Ascetosporea</taxon>
        <taxon>Haplosporida</taxon>
        <taxon>Bonamia</taxon>
    </lineage>
</organism>
<accession>A0ABV2AIH6</accession>
<protein>
    <submittedName>
        <fullName evidence="2">Uncharacterized protein</fullName>
    </submittedName>
</protein>
<dbReference type="EMBL" id="JBDODL010000304">
    <property type="protein sequence ID" value="MES1919481.1"/>
    <property type="molecule type" value="Genomic_DNA"/>
</dbReference>
<gene>
    <name evidence="2" type="ORF">MHBO_001306</name>
</gene>
<comment type="caution">
    <text evidence="2">The sequence shown here is derived from an EMBL/GenBank/DDBJ whole genome shotgun (WGS) entry which is preliminary data.</text>
</comment>